<dbReference type="PROSITE" id="PS50878">
    <property type="entry name" value="RT_POL"/>
    <property type="match status" value="1"/>
</dbReference>
<evidence type="ECO:0000313" key="3">
    <source>
        <dbReference type="Proteomes" id="UP001154282"/>
    </source>
</evidence>
<reference evidence="2" key="1">
    <citation type="submission" date="2022-08" db="EMBL/GenBank/DDBJ databases">
        <authorList>
            <person name="Gutierrez-Valencia J."/>
        </authorList>
    </citation>
    <scope>NUCLEOTIDE SEQUENCE</scope>
</reference>
<dbReference type="PANTHER" id="PTHR33116:SF78">
    <property type="entry name" value="OS12G0587133 PROTEIN"/>
    <property type="match status" value="1"/>
</dbReference>
<accession>A0AAV0NL01</accession>
<dbReference type="InterPro" id="IPR026960">
    <property type="entry name" value="RVT-Znf"/>
</dbReference>
<dbReference type="SUPFAM" id="SSF56672">
    <property type="entry name" value="DNA/RNA polymerases"/>
    <property type="match status" value="1"/>
</dbReference>
<dbReference type="PANTHER" id="PTHR33116">
    <property type="entry name" value="REVERSE TRANSCRIPTASE ZINC-BINDING DOMAIN-CONTAINING PROTEIN-RELATED-RELATED"/>
    <property type="match status" value="1"/>
</dbReference>
<name>A0AAV0NL01_9ROSI</name>
<feature type="non-terminal residue" evidence="2">
    <location>
        <position position="1"/>
    </location>
</feature>
<dbReference type="EMBL" id="CAMGYJ010000008">
    <property type="protein sequence ID" value="CAI0459152.1"/>
    <property type="molecule type" value="Genomic_DNA"/>
</dbReference>
<sequence length="472" mass="53864">IQPLVKSIISYHQFAGVKGRQSHEANFIANEVLDSRKRSGKPGLILKLDIEKAFDSVNWNCLFNIVRSMGFNQKFHKWIKGIVSQSKLSVLVNGEATGFFSMERGLEQGLLSGFYFDEDRRRGEVSHILYADDAVIFCDATEHEVTNLLAVLLCFQSVTGLKVNLEKSKLFPVGEVPHLDRLADLLCCDWDFLPTIYLGLPLGASPTSGTIWNPLISRVQSRLQGWKGRFLSIGGRLVLIKSVLASQPTYLCSLYRAPTHVVQTIEKLQCSFLWSGSQEQNKFHLVSWDRCKQPKKWGGLGIPDFKRHNTALLSKWWWKFACGDSWWKDLMRIKYPNEDSQWMPGKPLSPVFTVHSLYQELTQEEGRTRTTGVQGGDFPYKSVWLSHVPSKICLFVWLTYHRKILTQDALKQRGWIMPNRCPLCCAHEEDPSHFFITCSFTMIVWRSLVALYTSMVLLPVGRLKTSSRAGQL</sequence>
<keyword evidence="3" id="KW-1185">Reference proteome</keyword>
<dbReference type="Pfam" id="PF13966">
    <property type="entry name" value="zf-RVT"/>
    <property type="match status" value="1"/>
</dbReference>
<dbReference type="AlphaFoldDB" id="A0AAV0NL01"/>
<evidence type="ECO:0000313" key="2">
    <source>
        <dbReference type="EMBL" id="CAI0459152.1"/>
    </source>
</evidence>
<feature type="domain" description="Reverse transcriptase" evidence="1">
    <location>
        <begin position="1"/>
        <end position="202"/>
    </location>
</feature>
<dbReference type="Pfam" id="PF00078">
    <property type="entry name" value="RVT_1"/>
    <property type="match status" value="1"/>
</dbReference>
<gene>
    <name evidence="2" type="ORF">LITE_LOCUS33866</name>
</gene>
<protein>
    <recommendedName>
        <fullName evidence="1">Reverse transcriptase domain-containing protein</fullName>
    </recommendedName>
</protein>
<dbReference type="Proteomes" id="UP001154282">
    <property type="component" value="Unassembled WGS sequence"/>
</dbReference>
<proteinExistence type="predicted"/>
<evidence type="ECO:0000259" key="1">
    <source>
        <dbReference type="PROSITE" id="PS50878"/>
    </source>
</evidence>
<organism evidence="2 3">
    <name type="scientific">Linum tenue</name>
    <dbReference type="NCBI Taxonomy" id="586396"/>
    <lineage>
        <taxon>Eukaryota</taxon>
        <taxon>Viridiplantae</taxon>
        <taxon>Streptophyta</taxon>
        <taxon>Embryophyta</taxon>
        <taxon>Tracheophyta</taxon>
        <taxon>Spermatophyta</taxon>
        <taxon>Magnoliopsida</taxon>
        <taxon>eudicotyledons</taxon>
        <taxon>Gunneridae</taxon>
        <taxon>Pentapetalae</taxon>
        <taxon>rosids</taxon>
        <taxon>fabids</taxon>
        <taxon>Malpighiales</taxon>
        <taxon>Linaceae</taxon>
        <taxon>Linum</taxon>
    </lineage>
</organism>
<comment type="caution">
    <text evidence="2">The sequence shown here is derived from an EMBL/GenBank/DDBJ whole genome shotgun (WGS) entry which is preliminary data.</text>
</comment>
<dbReference type="InterPro" id="IPR043502">
    <property type="entry name" value="DNA/RNA_pol_sf"/>
</dbReference>
<dbReference type="InterPro" id="IPR000477">
    <property type="entry name" value="RT_dom"/>
</dbReference>